<dbReference type="EMBL" id="HBUF01069271">
    <property type="protein sequence ID" value="CAG6628904.1"/>
    <property type="molecule type" value="Transcribed_RNA"/>
</dbReference>
<organism evidence="2">
    <name type="scientific">Cacopsylla melanoneura</name>
    <dbReference type="NCBI Taxonomy" id="428564"/>
    <lineage>
        <taxon>Eukaryota</taxon>
        <taxon>Metazoa</taxon>
        <taxon>Ecdysozoa</taxon>
        <taxon>Arthropoda</taxon>
        <taxon>Hexapoda</taxon>
        <taxon>Insecta</taxon>
        <taxon>Pterygota</taxon>
        <taxon>Neoptera</taxon>
        <taxon>Paraneoptera</taxon>
        <taxon>Hemiptera</taxon>
        <taxon>Sternorrhyncha</taxon>
        <taxon>Psylloidea</taxon>
        <taxon>Psyllidae</taxon>
        <taxon>Psyllinae</taxon>
        <taxon>Cacopsylla</taxon>
    </lineage>
</organism>
<dbReference type="EMBL" id="HBUF01069274">
    <property type="protein sequence ID" value="CAG6628918.1"/>
    <property type="molecule type" value="Transcribed_RNA"/>
</dbReference>
<feature type="transmembrane region" description="Helical" evidence="1">
    <location>
        <begin position="109"/>
        <end position="130"/>
    </location>
</feature>
<proteinExistence type="predicted"/>
<reference evidence="2" key="1">
    <citation type="submission" date="2021-05" db="EMBL/GenBank/DDBJ databases">
        <authorList>
            <person name="Alioto T."/>
            <person name="Alioto T."/>
            <person name="Gomez Garrido J."/>
        </authorList>
    </citation>
    <scope>NUCLEOTIDE SEQUENCE</scope>
</reference>
<keyword evidence="1" id="KW-0472">Membrane</keyword>
<feature type="transmembrane region" description="Helical" evidence="1">
    <location>
        <begin position="7"/>
        <end position="31"/>
    </location>
</feature>
<protein>
    <submittedName>
        <fullName evidence="2">Uncharacterized protein</fullName>
    </submittedName>
</protein>
<dbReference type="EMBL" id="HBUF01069273">
    <property type="protein sequence ID" value="CAG6628914.1"/>
    <property type="molecule type" value="Transcribed_RNA"/>
</dbReference>
<sequence>MDIAVDLLSTVISIGLFLSSDFFPSLLVLLILVPSAMSICCKIALTFALSYSILSLILSLLLSSTSKMRTFLALVFLSSISVITESMSLQLASFNFWFDSEELFLNSEISSRIDFVVSFRASICVFMVLITSKRLR</sequence>
<dbReference type="AlphaFoldDB" id="A0A8D8QC37"/>
<feature type="transmembrane region" description="Helical" evidence="1">
    <location>
        <begin position="70"/>
        <end position="89"/>
    </location>
</feature>
<dbReference type="EMBL" id="HBUF01069277">
    <property type="protein sequence ID" value="CAG6628932.1"/>
    <property type="molecule type" value="Transcribed_RNA"/>
</dbReference>
<keyword evidence="1" id="KW-1133">Transmembrane helix</keyword>
<keyword evidence="1" id="KW-0812">Transmembrane</keyword>
<dbReference type="EMBL" id="HBUF01069275">
    <property type="protein sequence ID" value="CAG6628923.1"/>
    <property type="molecule type" value="Transcribed_RNA"/>
</dbReference>
<feature type="transmembrane region" description="Helical" evidence="1">
    <location>
        <begin position="43"/>
        <end position="63"/>
    </location>
</feature>
<evidence type="ECO:0000256" key="1">
    <source>
        <dbReference type="SAM" id="Phobius"/>
    </source>
</evidence>
<dbReference type="EMBL" id="HBUF01069272">
    <property type="protein sequence ID" value="CAG6628909.1"/>
    <property type="molecule type" value="Transcribed_RNA"/>
</dbReference>
<name>A0A8D8QC37_9HEMI</name>
<evidence type="ECO:0000313" key="2">
    <source>
        <dbReference type="EMBL" id="CAG6628904.1"/>
    </source>
</evidence>
<accession>A0A8D8QC37</accession>
<dbReference type="EMBL" id="HBUF01069276">
    <property type="protein sequence ID" value="CAG6628928.1"/>
    <property type="molecule type" value="Transcribed_RNA"/>
</dbReference>
<dbReference type="EMBL" id="HBUF01069270">
    <property type="protein sequence ID" value="CAG6628899.1"/>
    <property type="molecule type" value="Transcribed_RNA"/>
</dbReference>